<dbReference type="RefSeq" id="WP_072580848.1">
    <property type="nucleotide sequence ID" value="NZ_CP016020.1"/>
</dbReference>
<dbReference type="KEGG" id="bwh:A9C19_15595"/>
<evidence type="ECO:0008006" key="3">
    <source>
        <dbReference type="Google" id="ProtNLM"/>
    </source>
</evidence>
<accession>A0A1L3MUP0</accession>
<evidence type="ECO:0000313" key="1">
    <source>
        <dbReference type="EMBL" id="APH06048.1"/>
    </source>
</evidence>
<dbReference type="Pfam" id="PF08963">
    <property type="entry name" value="DUF1878"/>
    <property type="match status" value="1"/>
</dbReference>
<dbReference type="AlphaFoldDB" id="A0A1L3MUP0"/>
<proteinExistence type="predicted"/>
<dbReference type="STRING" id="1547283.A9C19_15595"/>
<sequence>MDSIEKRLETLEYYQTLFFQMIDKNAGPFFHLVIKNGLTKEEIEGIHAICQELQSQYEDQKAQGLVIYTDLLTQFAGQLHPKLNVDETVQALLKQSLYRELMEEFSKIIHA</sequence>
<organism evidence="1 2">
    <name type="scientific">Bacillus weihaiensis</name>
    <dbReference type="NCBI Taxonomy" id="1547283"/>
    <lineage>
        <taxon>Bacteria</taxon>
        <taxon>Bacillati</taxon>
        <taxon>Bacillota</taxon>
        <taxon>Bacilli</taxon>
        <taxon>Bacillales</taxon>
        <taxon>Bacillaceae</taxon>
        <taxon>Bacillus</taxon>
    </lineage>
</organism>
<dbReference type="SUPFAM" id="SSF109915">
    <property type="entry name" value="Hypothetical protein YhaI"/>
    <property type="match status" value="1"/>
</dbReference>
<dbReference type="EMBL" id="CP016020">
    <property type="protein sequence ID" value="APH06048.1"/>
    <property type="molecule type" value="Genomic_DNA"/>
</dbReference>
<keyword evidence="2" id="KW-1185">Reference proteome</keyword>
<name>A0A1L3MUP0_9BACI</name>
<dbReference type="OrthoDB" id="2353223at2"/>
<evidence type="ECO:0000313" key="2">
    <source>
        <dbReference type="Proteomes" id="UP000181936"/>
    </source>
</evidence>
<dbReference type="Proteomes" id="UP000181936">
    <property type="component" value="Chromosome"/>
</dbReference>
<reference evidence="1 2" key="1">
    <citation type="journal article" date="2016" name="Sci. Rep.">
        <title>Complete genome sequence and transcriptomic analysis of a novel marine strain Bacillus weihaiensis reveals the mechanism of brown algae degradation.</title>
        <authorList>
            <person name="Zhu Y."/>
            <person name="Chen P."/>
            <person name="Bao Y."/>
            <person name="Men Y."/>
            <person name="Zeng Y."/>
            <person name="Yang J."/>
            <person name="Sun J."/>
            <person name="Sun Y."/>
        </authorList>
    </citation>
    <scope>NUCLEOTIDE SEQUENCE [LARGE SCALE GENOMIC DNA]</scope>
    <source>
        <strain evidence="1 2">Alg07</strain>
    </source>
</reference>
<dbReference type="InterPro" id="IPR035945">
    <property type="entry name" value="YhaI-like_sf"/>
</dbReference>
<dbReference type="InterPro" id="IPR015058">
    <property type="entry name" value="DUF1878"/>
</dbReference>
<protein>
    <recommendedName>
        <fullName evidence="3">DUF1878 domain-containing protein</fullName>
    </recommendedName>
</protein>
<gene>
    <name evidence="1" type="ORF">A9C19_15595</name>
</gene>
<dbReference type="Gene3D" id="1.10.3750.10">
    <property type="entry name" value="YhaI-like"/>
    <property type="match status" value="1"/>
</dbReference>